<feature type="compositionally biased region" description="Pro residues" evidence="1">
    <location>
        <begin position="337"/>
        <end position="346"/>
    </location>
</feature>
<feature type="region of interest" description="Disordered" evidence="1">
    <location>
        <begin position="328"/>
        <end position="386"/>
    </location>
</feature>
<feature type="region of interest" description="Disordered" evidence="1">
    <location>
        <begin position="445"/>
        <end position="519"/>
    </location>
</feature>
<name>A0A919T0D1_9ACTN</name>
<dbReference type="Pfam" id="PF22564">
    <property type="entry name" value="HAAS"/>
    <property type="match status" value="1"/>
</dbReference>
<gene>
    <name evidence="3" type="ORF">Aco04nite_82230</name>
</gene>
<evidence type="ECO:0000256" key="1">
    <source>
        <dbReference type="SAM" id="MobiDB-lite"/>
    </source>
</evidence>
<feature type="region of interest" description="Disordered" evidence="1">
    <location>
        <begin position="232"/>
        <end position="267"/>
    </location>
</feature>
<evidence type="ECO:0000313" key="3">
    <source>
        <dbReference type="EMBL" id="GIM82582.1"/>
    </source>
</evidence>
<dbReference type="EMBL" id="BOQP01000052">
    <property type="protein sequence ID" value="GIM82582.1"/>
    <property type="molecule type" value="Genomic_DNA"/>
</dbReference>
<keyword evidence="2" id="KW-1133">Transmembrane helix</keyword>
<organism evidence="3 4">
    <name type="scientific">Winogradskya consettensis</name>
    <dbReference type="NCBI Taxonomy" id="113560"/>
    <lineage>
        <taxon>Bacteria</taxon>
        <taxon>Bacillati</taxon>
        <taxon>Actinomycetota</taxon>
        <taxon>Actinomycetes</taxon>
        <taxon>Micromonosporales</taxon>
        <taxon>Micromonosporaceae</taxon>
        <taxon>Winogradskya</taxon>
    </lineage>
</organism>
<sequence>MSAEINTTSAGAPAGSAAGIPAGSAAAVSADAAAGVPVGSAAAISADAAAGVPVGSAAGAPANGRDSREALDGLVAEYLRELEQHVSGLPVLQRRELLRDLEAHITNERAEHPALGETELLDILERLGSPAAIAAAAFEEAGLGSTASQAAIPSIFEGAAARFSGRAVVALTAPAPSSAGVSPAAVGSDGPAFAGGRASVASAPMAMAASGPSAVPGAAGSGGMSAVVSPAGESAAGPAVGGPGAAGSAAAGSAVGGPGAAAAGGGPAAGGLATAVPAYGPASLLGVSVAGRAASVPAPGAAGPVSAEVGQGGGGVATVPEAYVPPAPKPEAYVPPRSAPAIPPAPDRVRGSGQRQGSSFSGSAPAPAPHGASRGGRRGPFPPSFSGVPYSTIPPIAGMPLAPIRMTRSTRPWFGALLIGGIAIVVFAFIGCGLGLALTHSSDISESGTAVPAGPLPDSVIPADPAGLPDPADETNTAEQEGSADQAIPADPATTEAGTTSGTTPTTLPTTIAPTQTAN</sequence>
<comment type="caution">
    <text evidence="3">The sequence shown here is derived from an EMBL/GenBank/DDBJ whole genome shotgun (WGS) entry which is preliminary data.</text>
</comment>
<dbReference type="Proteomes" id="UP000680865">
    <property type="component" value="Unassembled WGS sequence"/>
</dbReference>
<keyword evidence="4" id="KW-1185">Reference proteome</keyword>
<keyword evidence="2" id="KW-0472">Membrane</keyword>
<evidence type="ECO:0000313" key="4">
    <source>
        <dbReference type="Proteomes" id="UP000680865"/>
    </source>
</evidence>
<accession>A0A919T0D1</accession>
<dbReference type="AlphaFoldDB" id="A0A919T0D1"/>
<keyword evidence="2" id="KW-0812">Transmembrane</keyword>
<protein>
    <submittedName>
        <fullName evidence="3">Uncharacterized protein</fullName>
    </submittedName>
</protein>
<proteinExistence type="predicted"/>
<evidence type="ECO:0000256" key="2">
    <source>
        <dbReference type="SAM" id="Phobius"/>
    </source>
</evidence>
<feature type="compositionally biased region" description="Low complexity" evidence="1">
    <location>
        <begin position="492"/>
        <end position="519"/>
    </location>
</feature>
<feature type="compositionally biased region" description="Gly residues" evidence="1">
    <location>
        <begin position="254"/>
        <end position="267"/>
    </location>
</feature>
<feature type="compositionally biased region" description="Low complexity" evidence="1">
    <location>
        <begin position="351"/>
        <end position="372"/>
    </location>
</feature>
<feature type="transmembrane region" description="Helical" evidence="2">
    <location>
        <begin position="413"/>
        <end position="438"/>
    </location>
</feature>
<reference evidence="3" key="1">
    <citation type="submission" date="2021-03" db="EMBL/GenBank/DDBJ databases">
        <title>Whole genome shotgun sequence of Actinoplanes consettensis NBRC 14913.</title>
        <authorList>
            <person name="Komaki H."/>
            <person name="Tamura T."/>
        </authorList>
    </citation>
    <scope>NUCLEOTIDE SEQUENCE</scope>
    <source>
        <strain evidence="3">NBRC 14913</strain>
    </source>
</reference>